<dbReference type="EMBL" id="JACYWE010000010">
    <property type="protein sequence ID" value="MBD8507772.1"/>
    <property type="molecule type" value="Genomic_DNA"/>
</dbReference>
<dbReference type="Pfam" id="PF26580">
    <property type="entry name" value="Mtb12_C"/>
    <property type="match status" value="1"/>
</dbReference>
<dbReference type="PROSITE" id="PS51257">
    <property type="entry name" value="PROKAR_LIPOPROTEIN"/>
    <property type="match status" value="1"/>
</dbReference>
<keyword evidence="6" id="KW-1185">Reference proteome</keyword>
<evidence type="ECO:0000259" key="4">
    <source>
        <dbReference type="Pfam" id="PF26580"/>
    </source>
</evidence>
<dbReference type="Proteomes" id="UP000642993">
    <property type="component" value="Unassembled WGS sequence"/>
</dbReference>
<name>A0A927PN90_9ACTN</name>
<feature type="domain" description="Low molecular weight antigen MTB12-like C-terminal" evidence="4">
    <location>
        <begin position="51"/>
        <end position="161"/>
    </location>
</feature>
<feature type="chain" id="PRO_5039226090" description="Low molecular weight antigen MTB12-like C-terminal domain-containing protein" evidence="3">
    <location>
        <begin position="21"/>
        <end position="170"/>
    </location>
</feature>
<comment type="caution">
    <text evidence="5">The sequence shown here is derived from an EMBL/GenBank/DDBJ whole genome shotgun (WGS) entry which is preliminary data.</text>
</comment>
<gene>
    <name evidence="5" type="ORF">HT102_14885</name>
</gene>
<reference evidence="5" key="1">
    <citation type="submission" date="2020-09" db="EMBL/GenBank/DDBJ databases">
        <title>Hoyosella lacisalsi sp. nov., a halotolerant actinobacterium isolated from soil of Lake Gudzhirganskoe.</title>
        <authorList>
            <person name="Yang Q."/>
            <person name="Guo P.Y."/>
            <person name="Liu S.W."/>
            <person name="Li F.N."/>
            <person name="Sun C.H."/>
        </authorList>
    </citation>
    <scope>NUCLEOTIDE SEQUENCE</scope>
    <source>
        <strain evidence="5">G463</strain>
    </source>
</reference>
<evidence type="ECO:0000313" key="6">
    <source>
        <dbReference type="Proteomes" id="UP000642993"/>
    </source>
</evidence>
<comment type="similarity">
    <text evidence="2">Belongs to the MTB12 family.</text>
</comment>
<protein>
    <recommendedName>
        <fullName evidence="4">Low molecular weight antigen MTB12-like C-terminal domain-containing protein</fullName>
    </recommendedName>
</protein>
<accession>A0A927PN90</accession>
<keyword evidence="1 3" id="KW-0732">Signal</keyword>
<organism evidence="5 6">
    <name type="scientific">Lolliginicoccus lacisalsi</name>
    <dbReference type="NCBI Taxonomy" id="2742202"/>
    <lineage>
        <taxon>Bacteria</taxon>
        <taxon>Bacillati</taxon>
        <taxon>Actinomycetota</taxon>
        <taxon>Actinomycetes</taxon>
        <taxon>Mycobacteriales</taxon>
        <taxon>Hoyosellaceae</taxon>
        <taxon>Lolliginicoccus</taxon>
    </lineage>
</organism>
<dbReference type="InterPro" id="IPR058644">
    <property type="entry name" value="Mtb12-like_C"/>
</dbReference>
<evidence type="ECO:0000313" key="5">
    <source>
        <dbReference type="EMBL" id="MBD8507772.1"/>
    </source>
</evidence>
<dbReference type="AlphaFoldDB" id="A0A927PN90"/>
<feature type="signal peptide" evidence="3">
    <location>
        <begin position="1"/>
        <end position="20"/>
    </location>
</feature>
<proteinExistence type="inferred from homology"/>
<dbReference type="RefSeq" id="WP_192040227.1">
    <property type="nucleotide sequence ID" value="NZ_JACYWE010000010.1"/>
</dbReference>
<evidence type="ECO:0000256" key="3">
    <source>
        <dbReference type="SAM" id="SignalP"/>
    </source>
</evidence>
<sequence length="170" mass="17942">MKLRNIMVVGIAAPALMLTACGSEDGGTTDGPEQTNDAAPSAQCEVPEGDIPTGPELLEILNAALDPAVPEDEKAMLIEGGGDDPELWAQLSAEAAQNPDIQYEIPDTPDAVFPLDECTLSANFTLQISPDQPANTGSLFFVAEDGRWKLSRDDACNFVTSFALETDLCG</sequence>
<evidence type="ECO:0000256" key="2">
    <source>
        <dbReference type="ARBA" id="ARBA00093774"/>
    </source>
</evidence>
<evidence type="ECO:0000256" key="1">
    <source>
        <dbReference type="ARBA" id="ARBA00022729"/>
    </source>
</evidence>